<feature type="coiled-coil region" evidence="1">
    <location>
        <begin position="34"/>
        <end position="68"/>
    </location>
</feature>
<dbReference type="Proteomes" id="UP000317352">
    <property type="component" value="Genome"/>
</dbReference>
<name>A0A514AAP4_9CAUD</name>
<gene>
    <name evidence="2" type="ORF">KAREZI_15</name>
</gene>
<organism evidence="2 3">
    <name type="scientific">Bacillus phage Karezi</name>
    <dbReference type="NCBI Taxonomy" id="2591398"/>
    <lineage>
        <taxon>Viruses</taxon>
        <taxon>Duplodnaviria</taxon>
        <taxon>Heunggongvirae</taxon>
        <taxon>Uroviricota</taxon>
        <taxon>Caudoviricetes</taxon>
        <taxon>Salasmaviridae</taxon>
        <taxon>Tatarstanvirinae</taxon>
        <taxon>Karezivirus</taxon>
        <taxon>Karezivirus karezi</taxon>
    </lineage>
</organism>
<dbReference type="Gene3D" id="1.20.5.400">
    <property type="match status" value="1"/>
</dbReference>
<dbReference type="EMBL" id="MN082625">
    <property type="protein sequence ID" value="QDH50336.1"/>
    <property type="molecule type" value="Genomic_DNA"/>
</dbReference>
<reference evidence="2 3" key="1">
    <citation type="submission" date="2019-06" db="EMBL/GenBank/DDBJ databases">
        <authorList>
            <person name="Sanders K."/>
            <person name="Barth R."/>
            <person name="Bowles K."/>
            <person name="Glasgow G."/>
            <person name="Gloe M."/>
            <person name="Lewis H."/>
            <person name="McGough T."/>
            <person name="Nutbrown S."/>
            <person name="Romulus S."/>
            <person name="Sergiano J."/>
            <person name="Shin D."/>
            <person name="Suresh M."/>
            <person name="Johnson A."/>
            <person name="Temple L."/>
        </authorList>
    </citation>
    <scope>NUCLEOTIDE SEQUENCE [LARGE SCALE GENOMIC DNA]</scope>
</reference>
<evidence type="ECO:0000313" key="2">
    <source>
        <dbReference type="EMBL" id="QDH50336.1"/>
    </source>
</evidence>
<dbReference type="Pfam" id="PF11418">
    <property type="entry name" value="Scaffolding_pro"/>
    <property type="match status" value="1"/>
</dbReference>
<keyword evidence="3" id="KW-1185">Reference proteome</keyword>
<protein>
    <submittedName>
        <fullName evidence="2">Scaffold protein</fullName>
    </submittedName>
</protein>
<evidence type="ECO:0000256" key="1">
    <source>
        <dbReference type="SAM" id="Coils"/>
    </source>
</evidence>
<dbReference type="InterPro" id="IPR024374">
    <property type="entry name" value="Phage_phi-29_Gp7"/>
</dbReference>
<dbReference type="SUPFAM" id="SSF90246">
    <property type="entry name" value="Head morphogenesis protein gp7"/>
    <property type="match status" value="1"/>
</dbReference>
<dbReference type="InterPro" id="IPR038032">
    <property type="entry name" value="Gp7"/>
</dbReference>
<keyword evidence="1" id="KW-0175">Coiled coil</keyword>
<sequence length="102" mass="11725">MKLEDVHESLARFNDPELPEDEKAELLINLKDGLSSFYDEHDKVTAEKEKLKERNSQLQQANAQYFLKLGVQEQSQQEEEATAQETFSKTVKLSDLLKNKGV</sequence>
<evidence type="ECO:0000313" key="3">
    <source>
        <dbReference type="Proteomes" id="UP000317352"/>
    </source>
</evidence>
<accession>A0A514AAP4</accession>
<proteinExistence type="predicted"/>